<dbReference type="SMART" id="SM00213">
    <property type="entry name" value="UBQ"/>
    <property type="match status" value="1"/>
</dbReference>
<dbReference type="InterPro" id="IPR006636">
    <property type="entry name" value="STI1_HS-bd"/>
</dbReference>
<dbReference type="VEuPathDB" id="TriTrypDB:TRSC58_01704"/>
<dbReference type="SUPFAM" id="SSF54236">
    <property type="entry name" value="Ubiquitin-like"/>
    <property type="match status" value="1"/>
</dbReference>
<name>A0A061JBF0_TRYRA</name>
<keyword evidence="1" id="KW-0732">Signal</keyword>
<accession>A0A061JBF0</accession>
<dbReference type="InterPro" id="IPR009060">
    <property type="entry name" value="UBA-like_sf"/>
</dbReference>
<dbReference type="InterPro" id="IPR000626">
    <property type="entry name" value="Ubiquitin-like_dom"/>
</dbReference>
<evidence type="ECO:0000256" key="1">
    <source>
        <dbReference type="SAM" id="SignalP"/>
    </source>
</evidence>
<dbReference type="InterPro" id="IPR015496">
    <property type="entry name" value="Ubiquilin"/>
</dbReference>
<evidence type="ECO:0000259" key="3">
    <source>
        <dbReference type="PROSITE" id="PS50053"/>
    </source>
</evidence>
<keyword evidence="5" id="KW-1185">Reference proteome</keyword>
<evidence type="ECO:0000259" key="2">
    <source>
        <dbReference type="PROSITE" id="PS50030"/>
    </source>
</evidence>
<dbReference type="GO" id="GO:0031593">
    <property type="term" value="F:polyubiquitin modification-dependent protein binding"/>
    <property type="evidence" value="ECO:0007669"/>
    <property type="project" value="TreeGrafter"/>
</dbReference>
<organism evidence="4 5">
    <name type="scientific">Trypanosoma rangeli SC58</name>
    <dbReference type="NCBI Taxonomy" id="429131"/>
    <lineage>
        <taxon>Eukaryota</taxon>
        <taxon>Discoba</taxon>
        <taxon>Euglenozoa</taxon>
        <taxon>Kinetoplastea</taxon>
        <taxon>Metakinetoplastina</taxon>
        <taxon>Trypanosomatida</taxon>
        <taxon>Trypanosomatidae</taxon>
        <taxon>Trypanosoma</taxon>
        <taxon>Herpetosoma</taxon>
    </lineage>
</organism>
<dbReference type="SMART" id="SM00165">
    <property type="entry name" value="UBA"/>
    <property type="match status" value="1"/>
</dbReference>
<dbReference type="PANTHER" id="PTHR10677">
    <property type="entry name" value="UBIQUILIN"/>
    <property type="match status" value="1"/>
</dbReference>
<dbReference type="Pfam" id="PF00627">
    <property type="entry name" value="UBA"/>
    <property type="match status" value="1"/>
</dbReference>
<dbReference type="SUPFAM" id="SSF46934">
    <property type="entry name" value="UBA-like"/>
    <property type="match status" value="1"/>
</dbReference>
<dbReference type="OrthoDB" id="267397at2759"/>
<dbReference type="AlphaFoldDB" id="A0A061JBF0"/>
<protein>
    <submittedName>
        <fullName evidence="4">Ubiquitin-like protein</fullName>
    </submittedName>
</protein>
<feature type="chain" id="PRO_5001601490" evidence="1">
    <location>
        <begin position="25"/>
        <end position="307"/>
    </location>
</feature>
<dbReference type="Proteomes" id="UP000031737">
    <property type="component" value="Unassembled WGS sequence"/>
</dbReference>
<dbReference type="PROSITE" id="PS50053">
    <property type="entry name" value="UBIQUITIN_2"/>
    <property type="match status" value="1"/>
</dbReference>
<evidence type="ECO:0000313" key="5">
    <source>
        <dbReference type="Proteomes" id="UP000031737"/>
    </source>
</evidence>
<evidence type="ECO:0000313" key="4">
    <source>
        <dbReference type="EMBL" id="ESL10562.1"/>
    </source>
</evidence>
<dbReference type="PROSITE" id="PS50890">
    <property type="entry name" value="PUA"/>
    <property type="match status" value="1"/>
</dbReference>
<gene>
    <name evidence="4" type="ORF">TRSC58_01704</name>
</gene>
<dbReference type="EMBL" id="AUPL01001704">
    <property type="protein sequence ID" value="ESL10562.1"/>
    <property type="molecule type" value="Genomic_DNA"/>
</dbReference>
<dbReference type="SMART" id="SM00727">
    <property type="entry name" value="STI1"/>
    <property type="match status" value="2"/>
</dbReference>
<dbReference type="PANTHER" id="PTHR10677:SF3">
    <property type="entry name" value="FI07626P-RELATED"/>
    <property type="match status" value="1"/>
</dbReference>
<dbReference type="GO" id="GO:0006511">
    <property type="term" value="P:ubiquitin-dependent protein catabolic process"/>
    <property type="evidence" value="ECO:0007669"/>
    <property type="project" value="TreeGrafter"/>
</dbReference>
<sequence length="307" mass="33750">MFFFTFFFIPVIELMSVTIKLSNGTQKIVEVPDLNISVSRFKEISSCVTNIPADEQRVVLRGRVLKDADILSEMGMEHGQAVHIVRGQKTTTPQVPPPSTQQSASVQDTQTNIGAQARPGAVNPYAALAANSPAIGGFTMNNPGNANAGMPFSPEFLSTVLQNPAFMQYMETVMRDPQFLQQAMPQAQSQFPFGVNEGVQRALNNPAFMQLALQMMRDPSMMQQMAQSLGTGFPAFNTPSFGQQNTQPTNNMQGAGFFQPHGNTRDLYQAQLQQLRDMGFPNEQANLAALEQAHGNIEFAIERLLNM</sequence>
<comment type="caution">
    <text evidence="4">The sequence shown here is derived from an EMBL/GenBank/DDBJ whole genome shotgun (WGS) entry which is preliminary data.</text>
</comment>
<proteinExistence type="predicted"/>
<dbReference type="Pfam" id="PF00240">
    <property type="entry name" value="ubiquitin"/>
    <property type="match status" value="1"/>
</dbReference>
<feature type="domain" description="Ubiquitin-like" evidence="3">
    <location>
        <begin position="15"/>
        <end position="91"/>
    </location>
</feature>
<dbReference type="InterPro" id="IPR029071">
    <property type="entry name" value="Ubiquitin-like_domsf"/>
</dbReference>
<dbReference type="CDD" id="cd14399">
    <property type="entry name" value="UBA_PLICs"/>
    <property type="match status" value="1"/>
</dbReference>
<feature type="signal peptide" evidence="1">
    <location>
        <begin position="1"/>
        <end position="24"/>
    </location>
</feature>
<feature type="domain" description="UBA" evidence="2">
    <location>
        <begin position="266"/>
        <end position="307"/>
    </location>
</feature>
<dbReference type="Gene3D" id="3.10.20.90">
    <property type="entry name" value="Phosphatidylinositol 3-kinase Catalytic Subunit, Chain A, domain 1"/>
    <property type="match status" value="1"/>
</dbReference>
<reference evidence="4 5" key="1">
    <citation type="submission" date="2013-07" db="EMBL/GenBank/DDBJ databases">
        <authorList>
            <person name="Stoco P.H."/>
            <person name="Wagner G."/>
            <person name="Gerber A."/>
            <person name="Zaha A."/>
            <person name="Thompson C."/>
            <person name="Bartholomeu D.C."/>
            <person name="Luckemeyer D.D."/>
            <person name="Bahia D."/>
            <person name="Loreto E."/>
            <person name="Prestes E.B."/>
            <person name="Lima F.M."/>
            <person name="Rodrigues-Luiz G."/>
            <person name="Vallejo G.A."/>
            <person name="Filho J.F."/>
            <person name="Monteiro K.M."/>
            <person name="Tyler K.M."/>
            <person name="de Almeida L.G."/>
            <person name="Ortiz M.F."/>
            <person name="Siervo M.A."/>
            <person name="de Moraes M.H."/>
            <person name="Cunha O.L."/>
            <person name="Mendonca-Neto R."/>
            <person name="Silva R."/>
            <person name="Teixeira S.M."/>
            <person name="Murta S.M."/>
            <person name="Sincero T.C."/>
            <person name="Mendes T.A."/>
            <person name="Urmenyi T.P."/>
            <person name="Silva V.G."/>
            <person name="da Rocha W.D."/>
            <person name="Andersson B."/>
            <person name="Romanha A.J."/>
            <person name="Steindel M."/>
            <person name="de Vasconcelos A.T."/>
            <person name="Grisard E.C."/>
        </authorList>
    </citation>
    <scope>NUCLEOTIDE SEQUENCE [LARGE SCALE GENOMIC DNA]</scope>
    <source>
        <strain evidence="4 5">SC58</strain>
    </source>
</reference>
<dbReference type="PROSITE" id="PS50030">
    <property type="entry name" value="UBA"/>
    <property type="match status" value="1"/>
</dbReference>
<dbReference type="Gene3D" id="1.10.8.10">
    <property type="entry name" value="DNA helicase RuvA subunit, C-terminal domain"/>
    <property type="match status" value="1"/>
</dbReference>
<dbReference type="InterPro" id="IPR015940">
    <property type="entry name" value="UBA"/>
</dbReference>
<dbReference type="GO" id="GO:0005829">
    <property type="term" value="C:cytosol"/>
    <property type="evidence" value="ECO:0007669"/>
    <property type="project" value="TreeGrafter"/>
</dbReference>